<dbReference type="RefSeq" id="WP_060102832.1">
    <property type="nucleotide sequence ID" value="NZ_LPEQ01000007.1"/>
</dbReference>
<sequence>MSLVLTYAPRDDESGMGYYRRLAADNALFNWRDLASSAGVERNRRALLTRTDDVARNLGLEPAWTEFTRHQEHHCMDWGRLHRAQSDAVCPACLAESPYLRHHWEHAYVTACPQHRTLLVDQCNACGKRLSPERLYIGLCSCGHDLSSLPLVPATAAQQWLSTLIASNGQQSGSVKPALRGADIDVLVKVIRTLCQHAAPTHPGLPRSAALPKFVTEAVEYLSPLESLLADWPTGFRHHVEQRIAAGRKDARTLNTLLGDWYVNLRKVCQGTMLEPLLQIIIDVAAQHSDCVLGLDSAKAIAEDATGYMRAPDAAKAIGISVSRLHNSILAGECEHRTRRTGTRGQLFEIPCAEVERIQQQRGEWISDSEACKQTGVPPAVLERMKSAGIIRSDGRWREDLMKGGPVERQSIRDLYERVDQQVEPAAIADDSMLTWAEMTSRRMGDQRAIESLMQAIANGNVKAIKHAPTLGEMSFLIADVSRYFGTPLLEAGMSIQQLAKATGWKWESIQHWVDEGLLASVSIQRRGQPCHVVLPHQLLAFRQAYVPLADLARAMGTTSSALSRLLPRVELVGAKRLPDGAMRGALIRIADLGRLAVIGARAGHDLFVPASLAL</sequence>
<reference evidence="2 3" key="1">
    <citation type="submission" date="2015-11" db="EMBL/GenBank/DDBJ databases">
        <title>Expanding the genomic diversity of Burkholderia species for the development of highly accurate diagnostics.</title>
        <authorList>
            <person name="Sahl J."/>
            <person name="Keim P."/>
            <person name="Wagner D."/>
        </authorList>
    </citation>
    <scope>NUCLEOTIDE SEQUENCE [LARGE SCALE GENOMIC DNA]</scope>
    <source>
        <strain evidence="2 3">MSMB1301WGS</strain>
    </source>
</reference>
<evidence type="ECO:0000313" key="2">
    <source>
        <dbReference type="EMBL" id="KVV58319.1"/>
    </source>
</evidence>
<dbReference type="InterPro" id="IPR009492">
    <property type="entry name" value="TniQ"/>
</dbReference>
<keyword evidence="3" id="KW-1185">Reference proteome</keyword>
<comment type="caution">
    <text evidence="2">The sequence shown here is derived from an EMBL/GenBank/DDBJ whole genome shotgun (WGS) entry which is preliminary data.</text>
</comment>
<name>A0A105W2H4_9BURK</name>
<dbReference type="Proteomes" id="UP000062317">
    <property type="component" value="Unassembled WGS sequence"/>
</dbReference>
<organism evidence="2 3">
    <name type="scientific">Burkholderia territorii</name>
    <dbReference type="NCBI Taxonomy" id="1503055"/>
    <lineage>
        <taxon>Bacteria</taxon>
        <taxon>Pseudomonadati</taxon>
        <taxon>Pseudomonadota</taxon>
        <taxon>Betaproteobacteria</taxon>
        <taxon>Burkholderiales</taxon>
        <taxon>Burkholderiaceae</taxon>
        <taxon>Burkholderia</taxon>
        <taxon>Burkholderia cepacia complex</taxon>
    </lineage>
</organism>
<proteinExistence type="predicted"/>
<gene>
    <name evidence="2" type="ORF">WT27_22185</name>
</gene>
<dbReference type="AlphaFoldDB" id="A0A105W2H4"/>
<accession>A0A105W2H4</accession>
<dbReference type="Pfam" id="PF06527">
    <property type="entry name" value="TniQ"/>
    <property type="match status" value="1"/>
</dbReference>
<evidence type="ECO:0000259" key="1">
    <source>
        <dbReference type="Pfam" id="PF06527"/>
    </source>
</evidence>
<dbReference type="EMBL" id="LPEQ01000007">
    <property type="protein sequence ID" value="KVV58319.1"/>
    <property type="molecule type" value="Genomic_DNA"/>
</dbReference>
<feature type="domain" description="TniQ" evidence="1">
    <location>
        <begin position="5"/>
        <end position="119"/>
    </location>
</feature>
<evidence type="ECO:0000313" key="3">
    <source>
        <dbReference type="Proteomes" id="UP000062317"/>
    </source>
</evidence>
<protein>
    <recommendedName>
        <fullName evidence="1">TniQ domain-containing protein</fullName>
    </recommendedName>
</protein>